<dbReference type="EMBL" id="CP019964">
    <property type="protein sequence ID" value="ASI13601.1"/>
    <property type="molecule type" value="Genomic_DNA"/>
</dbReference>
<keyword evidence="1" id="KW-0472">Membrane</keyword>
<gene>
    <name evidence="2" type="ORF">Mia14_0271</name>
</gene>
<accession>A0A218NMB1</accession>
<reference evidence="2 3" key="1">
    <citation type="journal article" date="2017" name="Nat. Commun.">
        <title>'ARMAN' archaea depend on association with euryarchaeal host in culture and in situ.</title>
        <authorList>
            <person name="Golyshina O."/>
            <person name="Toshchakov S."/>
            <person name="Makarova K."/>
            <person name="Gavrilov S."/>
            <person name="Korzhenkov A."/>
            <person name="La Cono V."/>
            <person name="Arcadi E."/>
            <person name="Nechitaylo T."/>
            <person name="Ferrer M."/>
            <person name="Kublanov I."/>
            <person name="Wolf Y."/>
            <person name="Yakimov M."/>
            <person name="Golyshin P."/>
            <person name="Slesarev A."/>
            <person name="Kozyavkin S."/>
        </authorList>
    </citation>
    <scope>NUCLEOTIDE SEQUENCE [LARGE SCALE GENOMIC DNA]</scope>
    <source>
        <strain evidence="2 3">Mia14</strain>
    </source>
</reference>
<evidence type="ECO:0000313" key="3">
    <source>
        <dbReference type="Proteomes" id="UP000197679"/>
    </source>
</evidence>
<protein>
    <submittedName>
        <fullName evidence="2">Thermopsin</fullName>
    </submittedName>
</protein>
<sequence length="585" mass="66222">MNRYLLVVLLMLVLVPITSSSATINSTSVLSQSKSLEYHMNIGEYTYEELNISNESTIVISYNTSSSAALLLVNASNYASYANNERTEEIYSSKVENSGVKELNVSPGSYYVILKAEYKPINYSFYIFVSPPSKLKSVNFSNEYTDNFSLSNYTNFSIDLISNKEIDMILPNYYNYIIQPYEEFQITAYLNRGPQKIIFKTNSSSRLFFYINSTNEIINPVSLINKSSPNPMGIASYGTYLKQGKLQTFKIKTNEIIGTANITSIYAYSSDPPENTSPYGASIQLNAMMNVISDNKTYQYWLQDVMSLNTSSLEYQIYSNMWNDTKLGANLSKSQLIGDGYIGTTYIKYNNSKIKTSFYGSYDSNNLNNKLSYPIYFSPVITVNNTSIGPRVNFGYYTQNGYRFFNNVTIKILNSTSYIEVTPYYEAGNGNSFDVGLVFGGESNDESSKFYNMNSTEDLYYVSNDSLIAFPYLYTFGINTGESASDLSTSVINNKIITEIGSPNYNEIITESQHYNSNKTYALQNESKAFINPTSGYEVDLQNGNPSISQIYEFVYKNSFKLLILILTIIILYTIKFLIFKNHNK</sequence>
<keyword evidence="1" id="KW-1133">Transmembrane helix</keyword>
<proteinExistence type="predicted"/>
<dbReference type="Pfam" id="PF05317">
    <property type="entry name" value="Thermopsin"/>
    <property type="match status" value="1"/>
</dbReference>
<organism evidence="2 3">
    <name type="scientific">Candidatus Mancarchaeum acidiphilum</name>
    <dbReference type="NCBI Taxonomy" id="1920749"/>
    <lineage>
        <taxon>Archaea</taxon>
        <taxon>Candidatus Micrarchaeota</taxon>
        <taxon>Candidatus Mancarchaeum</taxon>
    </lineage>
</organism>
<evidence type="ECO:0000313" key="2">
    <source>
        <dbReference type="EMBL" id="ASI13601.1"/>
    </source>
</evidence>
<dbReference type="KEGG" id="marh:Mia14_0271"/>
<dbReference type="Proteomes" id="UP000197679">
    <property type="component" value="Chromosome"/>
</dbReference>
<name>A0A218NMB1_9ARCH</name>
<keyword evidence="3" id="KW-1185">Reference proteome</keyword>
<dbReference type="AlphaFoldDB" id="A0A218NMB1"/>
<evidence type="ECO:0000256" key="1">
    <source>
        <dbReference type="SAM" id="Phobius"/>
    </source>
</evidence>
<feature type="transmembrane region" description="Helical" evidence="1">
    <location>
        <begin position="560"/>
        <end position="579"/>
    </location>
</feature>
<keyword evidence="1" id="KW-0812">Transmembrane</keyword>
<dbReference type="InterPro" id="IPR007981">
    <property type="entry name" value="Peptidase_A5"/>
</dbReference>